<dbReference type="EMBL" id="CM042050">
    <property type="protein sequence ID" value="KAI3735496.1"/>
    <property type="molecule type" value="Genomic_DNA"/>
</dbReference>
<gene>
    <name evidence="1" type="ORF">L6452_14995</name>
</gene>
<evidence type="ECO:0000313" key="2">
    <source>
        <dbReference type="Proteomes" id="UP001055879"/>
    </source>
</evidence>
<comment type="caution">
    <text evidence="1">The sequence shown here is derived from an EMBL/GenBank/DDBJ whole genome shotgun (WGS) entry which is preliminary data.</text>
</comment>
<proteinExistence type="predicted"/>
<name>A0ACB9CMK3_ARCLA</name>
<keyword evidence="2" id="KW-1185">Reference proteome</keyword>
<accession>A0ACB9CMK3</accession>
<reference evidence="2" key="1">
    <citation type="journal article" date="2022" name="Mol. Ecol. Resour.">
        <title>The genomes of chicory, endive, great burdock and yacon provide insights into Asteraceae palaeo-polyploidization history and plant inulin production.</title>
        <authorList>
            <person name="Fan W."/>
            <person name="Wang S."/>
            <person name="Wang H."/>
            <person name="Wang A."/>
            <person name="Jiang F."/>
            <person name="Liu H."/>
            <person name="Zhao H."/>
            <person name="Xu D."/>
            <person name="Zhang Y."/>
        </authorList>
    </citation>
    <scope>NUCLEOTIDE SEQUENCE [LARGE SCALE GENOMIC DNA]</scope>
    <source>
        <strain evidence="2">cv. Niubang</strain>
    </source>
</reference>
<evidence type="ECO:0000313" key="1">
    <source>
        <dbReference type="EMBL" id="KAI3735496.1"/>
    </source>
</evidence>
<reference evidence="1 2" key="2">
    <citation type="journal article" date="2022" name="Mol. Ecol. Resour.">
        <title>The genomes of chicory, endive, great burdock and yacon provide insights into Asteraceae paleo-polyploidization history and plant inulin production.</title>
        <authorList>
            <person name="Fan W."/>
            <person name="Wang S."/>
            <person name="Wang H."/>
            <person name="Wang A."/>
            <person name="Jiang F."/>
            <person name="Liu H."/>
            <person name="Zhao H."/>
            <person name="Xu D."/>
            <person name="Zhang Y."/>
        </authorList>
    </citation>
    <scope>NUCLEOTIDE SEQUENCE [LARGE SCALE GENOMIC DNA]</scope>
    <source>
        <strain evidence="2">cv. Niubang</strain>
    </source>
</reference>
<dbReference type="Proteomes" id="UP001055879">
    <property type="component" value="Linkage Group LG04"/>
</dbReference>
<sequence length="107" mass="11919">MVGWAVPKLDAGDRDAELREVEFYCPAVVREAVATLLPYSCCWKPIGVAADVVRDCVLLLMCAFLFLMCGETTTRRQQWSKAVARETKSRITRSKGINNEKCSDSGD</sequence>
<protein>
    <submittedName>
        <fullName evidence="1">Uncharacterized protein</fullName>
    </submittedName>
</protein>
<organism evidence="1 2">
    <name type="scientific">Arctium lappa</name>
    <name type="common">Greater burdock</name>
    <name type="synonym">Lappa major</name>
    <dbReference type="NCBI Taxonomy" id="4217"/>
    <lineage>
        <taxon>Eukaryota</taxon>
        <taxon>Viridiplantae</taxon>
        <taxon>Streptophyta</taxon>
        <taxon>Embryophyta</taxon>
        <taxon>Tracheophyta</taxon>
        <taxon>Spermatophyta</taxon>
        <taxon>Magnoliopsida</taxon>
        <taxon>eudicotyledons</taxon>
        <taxon>Gunneridae</taxon>
        <taxon>Pentapetalae</taxon>
        <taxon>asterids</taxon>
        <taxon>campanulids</taxon>
        <taxon>Asterales</taxon>
        <taxon>Asteraceae</taxon>
        <taxon>Carduoideae</taxon>
        <taxon>Cardueae</taxon>
        <taxon>Arctiinae</taxon>
        <taxon>Arctium</taxon>
    </lineage>
</organism>